<dbReference type="OrthoDB" id="2287871at2759"/>
<gene>
    <name evidence="3" type="ORF">PHYBLDRAFT_80071</name>
</gene>
<sequence length="222" mass="24146">MNHTYTHGHTDKAFLLSLSLSLCASGEPMASPRQSNTDDLPDHIPIDAAMVPQTDPYKQSHRIKSPTAAAVLEQNAHSSSHDLSQHSLSPEKLGVTGYVRDVAGFVKDAAYQVIDHVEHSKKTPIHGSEKPLSPSTGAIEHDNNYSSQNIPIPDSHKKDHQHTTSLSPLHTQPRSPLADAVTGLFPGIDEHGHGCQHADTLRREMRTQHNGTIQPRMGGLSP</sequence>
<dbReference type="RefSeq" id="XP_018299468.1">
    <property type="nucleotide sequence ID" value="XM_018443548.1"/>
</dbReference>
<accession>A0A167RDU3</accession>
<keyword evidence="2" id="KW-0732">Signal</keyword>
<dbReference type="InParanoid" id="A0A167RDU3"/>
<dbReference type="AlphaFoldDB" id="A0A167RDU3"/>
<organism evidence="3 4">
    <name type="scientific">Phycomyces blakesleeanus (strain ATCC 8743b / DSM 1359 / FGSC 10004 / NBRC 33097 / NRRL 1555)</name>
    <dbReference type="NCBI Taxonomy" id="763407"/>
    <lineage>
        <taxon>Eukaryota</taxon>
        <taxon>Fungi</taxon>
        <taxon>Fungi incertae sedis</taxon>
        <taxon>Mucoromycota</taxon>
        <taxon>Mucoromycotina</taxon>
        <taxon>Mucoromycetes</taxon>
        <taxon>Mucorales</taxon>
        <taxon>Phycomycetaceae</taxon>
        <taxon>Phycomyces</taxon>
    </lineage>
</organism>
<name>A0A167RDU3_PHYB8</name>
<evidence type="ECO:0000256" key="2">
    <source>
        <dbReference type="SAM" id="SignalP"/>
    </source>
</evidence>
<dbReference type="EMBL" id="KV440971">
    <property type="protein sequence ID" value="OAD81428.1"/>
    <property type="molecule type" value="Genomic_DNA"/>
</dbReference>
<evidence type="ECO:0000313" key="4">
    <source>
        <dbReference type="Proteomes" id="UP000077315"/>
    </source>
</evidence>
<keyword evidence="4" id="KW-1185">Reference proteome</keyword>
<reference evidence="4" key="1">
    <citation type="submission" date="2015-06" db="EMBL/GenBank/DDBJ databases">
        <title>Expansion of signal transduction pathways in fungi by whole-genome duplication.</title>
        <authorList>
            <consortium name="DOE Joint Genome Institute"/>
            <person name="Corrochano L.M."/>
            <person name="Kuo A."/>
            <person name="Marcet-Houben M."/>
            <person name="Polaino S."/>
            <person name="Salamov A."/>
            <person name="Villalobos J.M."/>
            <person name="Alvarez M.I."/>
            <person name="Avalos J."/>
            <person name="Benito E.P."/>
            <person name="Benoit I."/>
            <person name="Burger G."/>
            <person name="Camino L.P."/>
            <person name="Canovas D."/>
            <person name="Cerda-Olmedo E."/>
            <person name="Cheng J.-F."/>
            <person name="Dominguez A."/>
            <person name="Elias M."/>
            <person name="Eslava A.P."/>
            <person name="Glaser F."/>
            <person name="Grimwood J."/>
            <person name="Gutierrez G."/>
            <person name="Heitman J."/>
            <person name="Henrissat B."/>
            <person name="Iturriaga E.A."/>
            <person name="Lang B.F."/>
            <person name="Lavin J.L."/>
            <person name="Lee S."/>
            <person name="Li W."/>
            <person name="Lindquist E."/>
            <person name="Lopez-Garcia S."/>
            <person name="Luque E.M."/>
            <person name="Marcos A.T."/>
            <person name="Martin J."/>
            <person name="McCluskey K."/>
            <person name="Medina H.R."/>
            <person name="Miralles-Duran A."/>
            <person name="Miyazaki A."/>
            <person name="Munoz-Torres E."/>
            <person name="Oguiza J.A."/>
            <person name="Ohm R."/>
            <person name="Olmedo M."/>
            <person name="Orejas M."/>
            <person name="Ortiz-Castellanos L."/>
            <person name="Pisabarro A.G."/>
            <person name="Rodriguez-Romero J."/>
            <person name="Ruiz-Herrera J."/>
            <person name="Ruiz-Vazquez R."/>
            <person name="Sanz C."/>
            <person name="Schackwitz W."/>
            <person name="Schmutz J."/>
            <person name="Shahriari M."/>
            <person name="Shelest E."/>
            <person name="Silva-Franco F."/>
            <person name="Soanes D."/>
            <person name="Syed K."/>
            <person name="Tagua V.G."/>
            <person name="Talbot N.J."/>
            <person name="Thon M."/>
            <person name="De vries R.P."/>
            <person name="Wiebenga A."/>
            <person name="Yadav J.S."/>
            <person name="Braun E.L."/>
            <person name="Baker S."/>
            <person name="Garre V."/>
            <person name="Horwitz B."/>
            <person name="Torres-Martinez S."/>
            <person name="Idnurm A."/>
            <person name="Herrera-Estrella A."/>
            <person name="Gabaldon T."/>
            <person name="Grigoriev I.V."/>
        </authorList>
    </citation>
    <scope>NUCLEOTIDE SEQUENCE [LARGE SCALE GENOMIC DNA]</scope>
    <source>
        <strain evidence="4">NRRL 1555(-)</strain>
    </source>
</reference>
<dbReference type="Proteomes" id="UP000077315">
    <property type="component" value="Unassembled WGS sequence"/>
</dbReference>
<protein>
    <submittedName>
        <fullName evidence="3">Uncharacterized protein</fullName>
    </submittedName>
</protein>
<feature type="chain" id="PRO_5007891852" evidence="2">
    <location>
        <begin position="27"/>
        <end position="222"/>
    </location>
</feature>
<proteinExistence type="predicted"/>
<evidence type="ECO:0000313" key="3">
    <source>
        <dbReference type="EMBL" id="OAD81428.1"/>
    </source>
</evidence>
<dbReference type="GeneID" id="29004453"/>
<feature type="compositionally biased region" description="Polar residues" evidence="1">
    <location>
        <begin position="163"/>
        <end position="174"/>
    </location>
</feature>
<dbReference type="VEuPathDB" id="FungiDB:PHYBLDRAFT_80071"/>
<evidence type="ECO:0000256" key="1">
    <source>
        <dbReference type="SAM" id="MobiDB-lite"/>
    </source>
</evidence>
<feature type="region of interest" description="Disordered" evidence="1">
    <location>
        <begin position="120"/>
        <end position="181"/>
    </location>
</feature>
<feature type="signal peptide" evidence="2">
    <location>
        <begin position="1"/>
        <end position="26"/>
    </location>
</feature>